<evidence type="ECO:0000256" key="1">
    <source>
        <dbReference type="SAM" id="Phobius"/>
    </source>
</evidence>
<dbReference type="SUPFAM" id="SSF53649">
    <property type="entry name" value="Alkaline phosphatase-like"/>
    <property type="match status" value="1"/>
</dbReference>
<dbReference type="PANTHER" id="PTHR10151:SF120">
    <property type="entry name" value="BIS(5'-ADENOSYL)-TRIPHOSPHATASE"/>
    <property type="match status" value="1"/>
</dbReference>
<reference evidence="3 4" key="1">
    <citation type="submission" date="2024-02" db="EMBL/GenBank/DDBJ databases">
        <title>Chromosome-scale genome assembly of the rough periwinkle Littorina saxatilis.</title>
        <authorList>
            <person name="De Jode A."/>
            <person name="Faria R."/>
            <person name="Formenti G."/>
            <person name="Sims Y."/>
            <person name="Smith T.P."/>
            <person name="Tracey A."/>
            <person name="Wood J.M.D."/>
            <person name="Zagrodzka Z.B."/>
            <person name="Johannesson K."/>
            <person name="Butlin R.K."/>
            <person name="Leder E.H."/>
        </authorList>
    </citation>
    <scope>NUCLEOTIDE SEQUENCE [LARGE SCALE GENOMIC DNA]</scope>
    <source>
        <strain evidence="3">Snail1</strain>
        <tissue evidence="3">Muscle</tissue>
    </source>
</reference>
<dbReference type="Gene3D" id="3.30.1360.180">
    <property type="match status" value="1"/>
</dbReference>
<keyword evidence="2" id="KW-0732">Signal</keyword>
<evidence type="ECO:0000313" key="4">
    <source>
        <dbReference type="Proteomes" id="UP001374579"/>
    </source>
</evidence>
<dbReference type="InterPro" id="IPR017850">
    <property type="entry name" value="Alkaline_phosphatase_core_sf"/>
</dbReference>
<accession>A0AAN9GI16</accession>
<dbReference type="GO" id="GO:0016787">
    <property type="term" value="F:hydrolase activity"/>
    <property type="evidence" value="ECO:0007669"/>
    <property type="project" value="UniProtKB-ARBA"/>
</dbReference>
<dbReference type="InterPro" id="IPR002591">
    <property type="entry name" value="Phosphodiest/P_Trfase"/>
</dbReference>
<feature type="signal peptide" evidence="2">
    <location>
        <begin position="1"/>
        <end position="27"/>
    </location>
</feature>
<sequence>MILSDRNPTARTVVWFILSVSTVLVLSTNGHGGDDEGNQNVLIISFDGFRWDYLSRTSTPNFDVIMRKGVHASRGIKPAFITKTFPNHFTLVTGLYEESHGIVGNTIYDPELDEVFDVRNTSQESSSRWFDVGAEPIWVTNQLQNKDGRSGCMQWIGCEAHIKGMTPTRHTPFTANMKYETRIDNTLAWFKGSYPTNLGLIYFQEPDGTAHAYGPDSDNVTKKIAYLDTLVGYLLRRLREEGLDKKTNVIITSDHGFAATGKDRLINLDAYIKVGTYRIFSSSPVASILPNKGMEDVIFKNLSAGATKTGHFKVFKNDSIPPEFHYTHNRRIMPIIVMSKENYSIVYNYSDSDFVLAGNHGYNNSLQDMYPFFVAMGPGFREGAEITTFDNVDVYPLMCHLLGLHPAPNNGSIEPLRSLLRVREKDEKTTVVTFGTYFFVLLVIGSVGGVFAVAACRQHRYLKRMQRTRVVAMAGGVKYSIPPANGGAKVPLLSDTSEEESFH</sequence>
<keyword evidence="4" id="KW-1185">Reference proteome</keyword>
<dbReference type="CDD" id="cd16018">
    <property type="entry name" value="Enpp"/>
    <property type="match status" value="1"/>
</dbReference>
<gene>
    <name evidence="3" type="ORF">V1264_015456</name>
</gene>
<dbReference type="AlphaFoldDB" id="A0AAN9GI16"/>
<evidence type="ECO:0000256" key="2">
    <source>
        <dbReference type="SAM" id="SignalP"/>
    </source>
</evidence>
<dbReference type="PANTHER" id="PTHR10151">
    <property type="entry name" value="ECTONUCLEOTIDE PYROPHOSPHATASE/PHOSPHODIESTERASE"/>
    <property type="match status" value="1"/>
</dbReference>
<dbReference type="Gene3D" id="3.40.720.10">
    <property type="entry name" value="Alkaline Phosphatase, subunit A"/>
    <property type="match status" value="1"/>
</dbReference>
<keyword evidence="1" id="KW-1133">Transmembrane helix</keyword>
<organism evidence="3 4">
    <name type="scientific">Littorina saxatilis</name>
    <dbReference type="NCBI Taxonomy" id="31220"/>
    <lineage>
        <taxon>Eukaryota</taxon>
        <taxon>Metazoa</taxon>
        <taxon>Spiralia</taxon>
        <taxon>Lophotrochozoa</taxon>
        <taxon>Mollusca</taxon>
        <taxon>Gastropoda</taxon>
        <taxon>Caenogastropoda</taxon>
        <taxon>Littorinimorpha</taxon>
        <taxon>Littorinoidea</taxon>
        <taxon>Littorinidae</taxon>
        <taxon>Littorina</taxon>
    </lineage>
</organism>
<evidence type="ECO:0000313" key="3">
    <source>
        <dbReference type="EMBL" id="KAK7107555.1"/>
    </source>
</evidence>
<dbReference type="EMBL" id="JBAMIC010000004">
    <property type="protein sequence ID" value="KAK7107555.1"/>
    <property type="molecule type" value="Genomic_DNA"/>
</dbReference>
<keyword evidence="1" id="KW-0472">Membrane</keyword>
<comment type="caution">
    <text evidence="3">The sequence shown here is derived from an EMBL/GenBank/DDBJ whole genome shotgun (WGS) entry which is preliminary data.</text>
</comment>
<feature type="chain" id="PRO_5042897565" evidence="2">
    <location>
        <begin position="28"/>
        <end position="503"/>
    </location>
</feature>
<protein>
    <submittedName>
        <fullName evidence="3">Uncharacterized protein</fullName>
    </submittedName>
</protein>
<keyword evidence="1" id="KW-0812">Transmembrane</keyword>
<proteinExistence type="predicted"/>
<feature type="transmembrane region" description="Helical" evidence="1">
    <location>
        <begin position="434"/>
        <end position="456"/>
    </location>
</feature>
<name>A0AAN9GI16_9CAEN</name>
<dbReference type="Proteomes" id="UP001374579">
    <property type="component" value="Unassembled WGS sequence"/>
</dbReference>
<dbReference type="Pfam" id="PF01663">
    <property type="entry name" value="Phosphodiest"/>
    <property type="match status" value="1"/>
</dbReference>